<dbReference type="PANTHER" id="PTHR44688:SF16">
    <property type="entry name" value="DNA-BINDING TRANSCRIPTIONAL ACTIVATOR DEVR_DOSR"/>
    <property type="match status" value="1"/>
</dbReference>
<dbReference type="KEGG" id="kmn:HW532_09550"/>
<protein>
    <submittedName>
        <fullName evidence="5">Helix-turn-helix transcriptional regulator</fullName>
    </submittedName>
</protein>
<reference evidence="5 6" key="1">
    <citation type="submission" date="2020-06" db="EMBL/GenBank/DDBJ databases">
        <title>Genome sequence of 2 isolates from Red Sea Mangroves.</title>
        <authorList>
            <person name="Sefrji F."/>
            <person name="Michoud G."/>
            <person name="Merlino G."/>
            <person name="Daffonchio D."/>
        </authorList>
    </citation>
    <scope>NUCLEOTIDE SEQUENCE [LARGE SCALE GENOMIC DNA]</scope>
    <source>
        <strain evidence="5 6">R1DC25</strain>
    </source>
</reference>
<evidence type="ECO:0000259" key="4">
    <source>
        <dbReference type="PROSITE" id="PS50043"/>
    </source>
</evidence>
<dbReference type="GO" id="GO:0006355">
    <property type="term" value="P:regulation of DNA-templated transcription"/>
    <property type="evidence" value="ECO:0007669"/>
    <property type="project" value="InterPro"/>
</dbReference>
<dbReference type="SMART" id="SM00421">
    <property type="entry name" value="HTH_LUXR"/>
    <property type="match status" value="1"/>
</dbReference>
<organism evidence="5 6">
    <name type="scientific">Kaustia mangrovi</name>
    <dbReference type="NCBI Taxonomy" id="2593653"/>
    <lineage>
        <taxon>Bacteria</taxon>
        <taxon>Pseudomonadati</taxon>
        <taxon>Pseudomonadota</taxon>
        <taxon>Alphaproteobacteria</taxon>
        <taxon>Hyphomicrobiales</taxon>
        <taxon>Parvibaculaceae</taxon>
        <taxon>Kaustia</taxon>
    </lineage>
</organism>
<evidence type="ECO:0000256" key="3">
    <source>
        <dbReference type="ARBA" id="ARBA00023163"/>
    </source>
</evidence>
<accession>A0A7S8HBQ5</accession>
<dbReference type="PANTHER" id="PTHR44688">
    <property type="entry name" value="DNA-BINDING TRANSCRIPTIONAL ACTIVATOR DEVR_DOSR"/>
    <property type="match status" value="1"/>
</dbReference>
<evidence type="ECO:0000313" key="6">
    <source>
        <dbReference type="Proteomes" id="UP000593594"/>
    </source>
</evidence>
<keyword evidence="1" id="KW-0805">Transcription regulation</keyword>
<dbReference type="AlphaFoldDB" id="A0A7S8HBQ5"/>
<evidence type="ECO:0000256" key="1">
    <source>
        <dbReference type="ARBA" id="ARBA00023015"/>
    </source>
</evidence>
<keyword evidence="6" id="KW-1185">Reference proteome</keyword>
<sequence length="277" mass="30640">MTVVDDPRFAAWNTALARAAMALGTPEFPLRFDQAVRCLVPFDNSMLFAYRGNGRPIGVYDDLAPGEASVIVDDYVIGPYVLDPFFSEVTRGRVSGLATLNDLAPDHFYESEYFHQHYARTKIVDEAGIFMGLPGGVTAVHSVTRRHGSAPFERSEIVLLSQAAPLLSAFGQRHWSDLHHRFDEMDGSNGDVRDAPAHPLETALNAIGQGILTERQSEIVTYILKGHSTESIALHLDISIGTAKVHRRNVYSKLGISSQSELFSIFLEHLRSIIPHQ</sequence>
<dbReference type="RefSeq" id="WP_213164152.1">
    <property type="nucleotide sequence ID" value="NZ_CP058214.1"/>
</dbReference>
<evidence type="ECO:0000256" key="2">
    <source>
        <dbReference type="ARBA" id="ARBA00023125"/>
    </source>
</evidence>
<dbReference type="Pfam" id="PF00196">
    <property type="entry name" value="GerE"/>
    <property type="match status" value="1"/>
</dbReference>
<dbReference type="Proteomes" id="UP000593594">
    <property type="component" value="Chromosome"/>
</dbReference>
<feature type="domain" description="HTH luxR-type" evidence="4">
    <location>
        <begin position="205"/>
        <end position="270"/>
    </location>
</feature>
<dbReference type="CDD" id="cd06170">
    <property type="entry name" value="LuxR_C_like"/>
    <property type="match status" value="1"/>
</dbReference>
<dbReference type="SUPFAM" id="SSF46894">
    <property type="entry name" value="C-terminal effector domain of the bipartite response regulators"/>
    <property type="match status" value="1"/>
</dbReference>
<dbReference type="GO" id="GO:0003677">
    <property type="term" value="F:DNA binding"/>
    <property type="evidence" value="ECO:0007669"/>
    <property type="project" value="UniProtKB-KW"/>
</dbReference>
<dbReference type="Gene3D" id="1.10.10.10">
    <property type="entry name" value="Winged helix-like DNA-binding domain superfamily/Winged helix DNA-binding domain"/>
    <property type="match status" value="1"/>
</dbReference>
<dbReference type="PROSITE" id="PS50043">
    <property type="entry name" value="HTH_LUXR_2"/>
    <property type="match status" value="1"/>
</dbReference>
<proteinExistence type="predicted"/>
<dbReference type="InterPro" id="IPR036388">
    <property type="entry name" value="WH-like_DNA-bd_sf"/>
</dbReference>
<keyword evidence="3" id="KW-0804">Transcription</keyword>
<dbReference type="PRINTS" id="PR00038">
    <property type="entry name" value="HTHLUXR"/>
</dbReference>
<dbReference type="InterPro" id="IPR016032">
    <property type="entry name" value="Sig_transdc_resp-reg_C-effctor"/>
</dbReference>
<evidence type="ECO:0000313" key="5">
    <source>
        <dbReference type="EMBL" id="QPC42912.1"/>
    </source>
</evidence>
<keyword evidence="2" id="KW-0238">DNA-binding</keyword>
<name>A0A7S8HBQ5_9HYPH</name>
<dbReference type="EMBL" id="CP058214">
    <property type="protein sequence ID" value="QPC42912.1"/>
    <property type="molecule type" value="Genomic_DNA"/>
</dbReference>
<dbReference type="InterPro" id="IPR000792">
    <property type="entry name" value="Tscrpt_reg_LuxR_C"/>
</dbReference>
<gene>
    <name evidence="5" type="ORF">HW532_09550</name>
</gene>